<dbReference type="InterPro" id="IPR015943">
    <property type="entry name" value="WD40/YVTN_repeat-like_dom_sf"/>
</dbReference>
<dbReference type="GO" id="GO:0005829">
    <property type="term" value="C:cytosol"/>
    <property type="evidence" value="ECO:0007669"/>
    <property type="project" value="TreeGrafter"/>
</dbReference>
<accession>U4TXU7</accession>
<dbReference type="SUPFAM" id="SSF51004">
    <property type="entry name" value="C-terminal (heme d1) domain of cytochrome cd1-nitrite reductase"/>
    <property type="match status" value="1"/>
</dbReference>
<dbReference type="InterPro" id="IPR011048">
    <property type="entry name" value="Haem_d1_sf"/>
</dbReference>
<gene>
    <name evidence="2" type="ORF">L248_1259</name>
</gene>
<evidence type="ECO:0000313" key="2">
    <source>
        <dbReference type="EMBL" id="ERL66167.1"/>
    </source>
</evidence>
<organism evidence="2 3">
    <name type="scientific">Schleiferilactobacillus shenzhenensis LY-73</name>
    <dbReference type="NCBI Taxonomy" id="1231336"/>
    <lineage>
        <taxon>Bacteria</taxon>
        <taxon>Bacillati</taxon>
        <taxon>Bacillota</taxon>
        <taxon>Bacilli</taxon>
        <taxon>Lactobacillales</taxon>
        <taxon>Lactobacillaceae</taxon>
        <taxon>Schleiferilactobacillus</taxon>
    </lineage>
</organism>
<protein>
    <recommendedName>
        <fullName evidence="4">6-phosphogluconolactonase</fullName>
    </recommendedName>
</protein>
<dbReference type="AlphaFoldDB" id="U4TXU7"/>
<dbReference type="InterPro" id="IPR050282">
    <property type="entry name" value="Cycloisomerase_2"/>
</dbReference>
<sequence length="344" mass="37568">MIVQEKIYLGGYTKRVSQGIYETTLDTDKEEVAKPQLLIKNQGGTYIAWDGEREHLFVITSDGEQGGVASYDLNGDTPVLVNSVLAPGSSPAHVFFDHGRSLLYAANYHKGQILVYSVAADGQLALVDTVQHEGHGPKPEQEAAHVHQTILTPDNRLVACDLGMDEIDTYNVGDTGHLTHVSTFQTSAGFGPRHIVFHPTAPIAYLLGELGSAVLVLAYDAVHGSFTPLEEKSLIPDDWTAFNGSAAIRISKDGRFLYASNRGHNSIAVFNIGSDGRHLHLIQRISTEGKIPRDFNLDPTERFALAVNQDSDNGTLFRRDPESGFLTLVQKDIDTPESTCVLFI</sequence>
<dbReference type="InterPro" id="IPR019405">
    <property type="entry name" value="Lactonase_7-beta_prop"/>
</dbReference>
<dbReference type="PANTHER" id="PTHR30344:SF1">
    <property type="entry name" value="6-PHOSPHOGLUCONOLACTONASE"/>
    <property type="match status" value="1"/>
</dbReference>
<dbReference type="Proteomes" id="UP000030647">
    <property type="component" value="Unassembled WGS sequence"/>
</dbReference>
<dbReference type="PANTHER" id="PTHR30344">
    <property type="entry name" value="6-PHOSPHOGLUCONOLACTONASE-RELATED"/>
    <property type="match status" value="1"/>
</dbReference>
<dbReference type="EMBL" id="KI271583">
    <property type="protein sequence ID" value="ERL66167.1"/>
    <property type="molecule type" value="Genomic_DNA"/>
</dbReference>
<name>U4TXU7_9LACO</name>
<keyword evidence="3" id="KW-1185">Reference proteome</keyword>
<evidence type="ECO:0008006" key="4">
    <source>
        <dbReference type="Google" id="ProtNLM"/>
    </source>
</evidence>
<evidence type="ECO:0000256" key="1">
    <source>
        <dbReference type="ARBA" id="ARBA00005564"/>
    </source>
</evidence>
<evidence type="ECO:0000313" key="3">
    <source>
        <dbReference type="Proteomes" id="UP000030647"/>
    </source>
</evidence>
<dbReference type="Pfam" id="PF10282">
    <property type="entry name" value="Lactonase"/>
    <property type="match status" value="1"/>
</dbReference>
<dbReference type="HOGENOM" id="CLU_038716_3_1_9"/>
<proteinExistence type="inferred from homology"/>
<dbReference type="Gene3D" id="2.130.10.10">
    <property type="entry name" value="YVTN repeat-like/Quinoprotein amine dehydrogenase"/>
    <property type="match status" value="1"/>
</dbReference>
<dbReference type="STRING" id="1231336.L248_1259"/>
<dbReference type="eggNOG" id="COG2706">
    <property type="taxonomic scope" value="Bacteria"/>
</dbReference>
<reference evidence="3" key="1">
    <citation type="journal article" date="2013" name="Genome Announc.">
        <title>Whole-Genome Sequencing of Lactobacillus shenzhenensis Strain LY-73T.</title>
        <authorList>
            <person name="Lin Z."/>
            <person name="Liu Z."/>
            <person name="Yang R."/>
            <person name="Zou Y."/>
            <person name="Wan D."/>
            <person name="Chen J."/>
            <person name="Guo M."/>
            <person name="Zhao J."/>
            <person name="Fang C."/>
            <person name="Yang R."/>
            <person name="Liu F."/>
        </authorList>
    </citation>
    <scope>NUCLEOTIDE SEQUENCE [LARGE SCALE GENOMIC DNA]</scope>
    <source>
        <strain evidence="3">LY-73</strain>
    </source>
</reference>
<comment type="similarity">
    <text evidence="1">Belongs to the cycloisomerase 2 family.</text>
</comment>
<dbReference type="GO" id="GO:0017057">
    <property type="term" value="F:6-phosphogluconolactonase activity"/>
    <property type="evidence" value="ECO:0007669"/>
    <property type="project" value="TreeGrafter"/>
</dbReference>